<accession>A0A016VC22</accession>
<dbReference type="EMBL" id="JARK01001349">
    <property type="protein sequence ID" value="EYC24826.1"/>
    <property type="molecule type" value="Genomic_DNA"/>
</dbReference>
<gene>
    <name evidence="1" type="primary">Acey_s0013.g2124</name>
    <name evidence="1" type="ORF">Y032_0013g2124</name>
</gene>
<protein>
    <submittedName>
        <fullName evidence="1">Uncharacterized protein</fullName>
    </submittedName>
</protein>
<evidence type="ECO:0000313" key="1">
    <source>
        <dbReference type="EMBL" id="EYC24826.1"/>
    </source>
</evidence>
<dbReference type="Proteomes" id="UP000024635">
    <property type="component" value="Unassembled WGS sequence"/>
</dbReference>
<dbReference type="AlphaFoldDB" id="A0A016VC22"/>
<evidence type="ECO:0000313" key="2">
    <source>
        <dbReference type="Proteomes" id="UP000024635"/>
    </source>
</evidence>
<organism evidence="1 2">
    <name type="scientific">Ancylostoma ceylanicum</name>
    <dbReference type="NCBI Taxonomy" id="53326"/>
    <lineage>
        <taxon>Eukaryota</taxon>
        <taxon>Metazoa</taxon>
        <taxon>Ecdysozoa</taxon>
        <taxon>Nematoda</taxon>
        <taxon>Chromadorea</taxon>
        <taxon>Rhabditida</taxon>
        <taxon>Rhabditina</taxon>
        <taxon>Rhabditomorpha</taxon>
        <taxon>Strongyloidea</taxon>
        <taxon>Ancylostomatidae</taxon>
        <taxon>Ancylostomatinae</taxon>
        <taxon>Ancylostoma</taxon>
    </lineage>
</organism>
<proteinExistence type="predicted"/>
<reference evidence="2" key="1">
    <citation type="journal article" date="2015" name="Nat. Genet.">
        <title>The genome and transcriptome of the zoonotic hookworm Ancylostoma ceylanicum identify infection-specific gene families.</title>
        <authorList>
            <person name="Schwarz E.M."/>
            <person name="Hu Y."/>
            <person name="Antoshechkin I."/>
            <person name="Miller M.M."/>
            <person name="Sternberg P.W."/>
            <person name="Aroian R.V."/>
        </authorList>
    </citation>
    <scope>NUCLEOTIDE SEQUENCE</scope>
    <source>
        <strain evidence="2">HY135</strain>
    </source>
</reference>
<keyword evidence="2" id="KW-1185">Reference proteome</keyword>
<comment type="caution">
    <text evidence="1">The sequence shown here is derived from an EMBL/GenBank/DDBJ whole genome shotgun (WGS) entry which is preliminary data.</text>
</comment>
<name>A0A016VC22_9BILA</name>
<sequence length="102" mass="11682">MSDTLNISDRDKPGRLTVVGLEQGNTLLQNCSSKKKYTQQYASAQSTKKKRTTRITAWMSTEKRMIKERKTNQFAGVRPPLPETIEVKLMMTIWVFESLTIA</sequence>